<dbReference type="InterPro" id="IPR043502">
    <property type="entry name" value="DNA/RNA_pol_sf"/>
</dbReference>
<protein>
    <submittedName>
        <fullName evidence="2">Retron-type RNA-directed DNA polymerase</fullName>
        <ecNumber evidence="2">2.7.7.49</ecNumber>
    </submittedName>
</protein>
<dbReference type="EC" id="2.7.7.49" evidence="2"/>
<name>A0A3B1CBB2_9ZZZZ</name>
<dbReference type="CDD" id="cd01651">
    <property type="entry name" value="RT_G2_intron"/>
    <property type="match status" value="1"/>
</dbReference>
<evidence type="ECO:0000259" key="1">
    <source>
        <dbReference type="Pfam" id="PF00078"/>
    </source>
</evidence>
<feature type="domain" description="Reverse transcriptase" evidence="1">
    <location>
        <begin position="67"/>
        <end position="146"/>
    </location>
</feature>
<keyword evidence="2" id="KW-0808">Transferase</keyword>
<dbReference type="SUPFAM" id="SSF56672">
    <property type="entry name" value="DNA/RNA polymerases"/>
    <property type="match status" value="1"/>
</dbReference>
<organism evidence="2">
    <name type="scientific">hydrothermal vent metagenome</name>
    <dbReference type="NCBI Taxonomy" id="652676"/>
    <lineage>
        <taxon>unclassified sequences</taxon>
        <taxon>metagenomes</taxon>
        <taxon>ecological metagenomes</taxon>
    </lineage>
</organism>
<dbReference type="InterPro" id="IPR051083">
    <property type="entry name" value="GrpII_Intron_Splice-Mob/Def"/>
</dbReference>
<dbReference type="EMBL" id="UOGI01000009">
    <property type="protein sequence ID" value="VAX27766.1"/>
    <property type="molecule type" value="Genomic_DNA"/>
</dbReference>
<accession>A0A3B1CBB2</accession>
<dbReference type="GO" id="GO:0003964">
    <property type="term" value="F:RNA-directed DNA polymerase activity"/>
    <property type="evidence" value="ECO:0007669"/>
    <property type="project" value="UniProtKB-KW"/>
</dbReference>
<keyword evidence="2" id="KW-0548">Nucleotidyltransferase</keyword>
<reference evidence="2" key="1">
    <citation type="submission" date="2018-06" db="EMBL/GenBank/DDBJ databases">
        <authorList>
            <person name="Zhirakovskaya E."/>
        </authorList>
    </citation>
    <scope>NUCLEOTIDE SEQUENCE</scope>
</reference>
<dbReference type="AlphaFoldDB" id="A0A3B1CBB2"/>
<dbReference type="Pfam" id="PF00078">
    <property type="entry name" value="RVT_1"/>
    <property type="match status" value="1"/>
</dbReference>
<dbReference type="PANTHER" id="PTHR34047">
    <property type="entry name" value="NUCLEAR INTRON MATURASE 1, MITOCHONDRIAL-RELATED"/>
    <property type="match status" value="1"/>
</dbReference>
<dbReference type="InterPro" id="IPR000477">
    <property type="entry name" value="RT_dom"/>
</dbReference>
<feature type="non-terminal residue" evidence="2">
    <location>
        <position position="146"/>
    </location>
</feature>
<gene>
    <name evidence="2" type="ORF">MNBD_NITROSPIRAE03-1925</name>
</gene>
<sequence>MNLFEEICSYSNLLSAFDRVEENAGGPGVDNVTIEEFSLSLNETLLSLGKELLDDRYEPDALLKVGIPKDGGRVRWLSIPTVRDRVVQTSAAIVLTPILDREFEECSFAYRKGRSVKKAVQKIIDYRERGYVWVVDADITSYFDEI</sequence>
<keyword evidence="2" id="KW-0695">RNA-directed DNA polymerase</keyword>
<evidence type="ECO:0000313" key="2">
    <source>
        <dbReference type="EMBL" id="VAX27766.1"/>
    </source>
</evidence>
<dbReference type="PANTHER" id="PTHR34047:SF8">
    <property type="entry name" value="PROTEIN YKFC"/>
    <property type="match status" value="1"/>
</dbReference>
<proteinExistence type="predicted"/>